<dbReference type="InterPro" id="IPR019574">
    <property type="entry name" value="NADH_UbQ_OxRdtase_Gsu_4Fe4S-bd"/>
</dbReference>
<evidence type="ECO:0000313" key="12">
    <source>
        <dbReference type="Proteomes" id="UP001317705"/>
    </source>
</evidence>
<gene>
    <name evidence="11" type="primary">nuoG-1</name>
    <name evidence="11" type="ORF">GURASL_36750</name>
</gene>
<dbReference type="Pfam" id="PF10588">
    <property type="entry name" value="NADH-G_4Fe-4S_3"/>
    <property type="match status" value="1"/>
</dbReference>
<dbReference type="InterPro" id="IPR050123">
    <property type="entry name" value="Prok_molybdopt-oxidoreductase"/>
</dbReference>
<dbReference type="InterPro" id="IPR006655">
    <property type="entry name" value="Mopterin_OxRdtase_prok_CS"/>
</dbReference>
<dbReference type="RefSeq" id="WP_282000843.1">
    <property type="nucleotide sequence ID" value="NZ_AP027151.1"/>
</dbReference>
<evidence type="ECO:0000256" key="2">
    <source>
        <dbReference type="ARBA" id="ARBA00022714"/>
    </source>
</evidence>
<dbReference type="PROSITE" id="PS51085">
    <property type="entry name" value="2FE2S_FER_2"/>
    <property type="match status" value="1"/>
</dbReference>
<evidence type="ECO:0000256" key="4">
    <source>
        <dbReference type="ARBA" id="ARBA00023002"/>
    </source>
</evidence>
<evidence type="ECO:0000256" key="1">
    <source>
        <dbReference type="ARBA" id="ARBA00022485"/>
    </source>
</evidence>
<dbReference type="SUPFAM" id="SSF54292">
    <property type="entry name" value="2Fe-2S ferredoxin-like"/>
    <property type="match status" value="1"/>
</dbReference>
<dbReference type="InterPro" id="IPR009010">
    <property type="entry name" value="Asp_de-COase-like_dom_sf"/>
</dbReference>
<evidence type="ECO:0000256" key="6">
    <source>
        <dbReference type="ARBA" id="ARBA00023014"/>
    </source>
</evidence>
<dbReference type="InterPro" id="IPR054351">
    <property type="entry name" value="NADH_UbQ_OxRdtase_ferredoxin"/>
</dbReference>
<dbReference type="SUPFAM" id="SSF54862">
    <property type="entry name" value="4Fe-4S ferredoxins"/>
    <property type="match status" value="1"/>
</dbReference>
<evidence type="ECO:0000256" key="3">
    <source>
        <dbReference type="ARBA" id="ARBA00022723"/>
    </source>
</evidence>
<protein>
    <submittedName>
        <fullName evidence="11">NADH dehydrogenase subunit G</fullName>
    </submittedName>
</protein>
<dbReference type="InterPro" id="IPR036010">
    <property type="entry name" value="2Fe-2S_ferredoxin-like_sf"/>
</dbReference>
<dbReference type="SMART" id="SM00929">
    <property type="entry name" value="NADH-G_4Fe-4S_3"/>
    <property type="match status" value="1"/>
</dbReference>
<dbReference type="CDD" id="cd00207">
    <property type="entry name" value="fer2"/>
    <property type="match status" value="1"/>
</dbReference>
<keyword evidence="1" id="KW-0004">4Fe-4S</keyword>
<evidence type="ECO:0000259" key="9">
    <source>
        <dbReference type="PROSITE" id="PS51669"/>
    </source>
</evidence>
<feature type="domain" description="2Fe-2S ferredoxin-type" evidence="7">
    <location>
        <begin position="1"/>
        <end position="79"/>
    </location>
</feature>
<dbReference type="PROSITE" id="PS51379">
    <property type="entry name" value="4FE4S_FER_2"/>
    <property type="match status" value="2"/>
</dbReference>
<keyword evidence="6" id="KW-0411">Iron-sulfur</keyword>
<dbReference type="Gene3D" id="2.40.40.20">
    <property type="match status" value="1"/>
</dbReference>
<dbReference type="Pfam" id="PF01568">
    <property type="entry name" value="Molydop_binding"/>
    <property type="match status" value="1"/>
</dbReference>
<evidence type="ECO:0000259" key="10">
    <source>
        <dbReference type="PROSITE" id="PS51839"/>
    </source>
</evidence>
<keyword evidence="4" id="KW-0560">Oxidoreductase</keyword>
<dbReference type="PROSITE" id="PS00198">
    <property type="entry name" value="4FE4S_FER_1"/>
    <property type="match status" value="1"/>
</dbReference>
<dbReference type="InterPro" id="IPR006963">
    <property type="entry name" value="Mopterin_OxRdtase_4Fe-4S_dom"/>
</dbReference>
<dbReference type="PROSITE" id="PS00490">
    <property type="entry name" value="MOLYBDOPTERIN_PROK_2"/>
    <property type="match status" value="1"/>
</dbReference>
<name>A0ABM8EQ56_9BACT</name>
<dbReference type="PROSITE" id="PS51669">
    <property type="entry name" value="4FE4S_MOW_BIS_MGD"/>
    <property type="match status" value="1"/>
</dbReference>
<dbReference type="PROSITE" id="PS51839">
    <property type="entry name" value="4FE4S_HC3"/>
    <property type="match status" value="1"/>
</dbReference>
<organism evidence="11 12">
    <name type="scientific">Geotalea uraniireducens</name>
    <dbReference type="NCBI Taxonomy" id="351604"/>
    <lineage>
        <taxon>Bacteria</taxon>
        <taxon>Pseudomonadati</taxon>
        <taxon>Thermodesulfobacteriota</taxon>
        <taxon>Desulfuromonadia</taxon>
        <taxon>Geobacterales</taxon>
        <taxon>Geobacteraceae</taxon>
        <taxon>Geotalea</taxon>
    </lineage>
</organism>
<proteinExistence type="predicted"/>
<dbReference type="InterPro" id="IPR017900">
    <property type="entry name" value="4Fe4S_Fe_S_CS"/>
</dbReference>
<dbReference type="Gene3D" id="3.30.200.210">
    <property type="match status" value="1"/>
</dbReference>
<dbReference type="Gene3D" id="3.30.70.20">
    <property type="match status" value="1"/>
</dbReference>
<dbReference type="Pfam" id="PF00384">
    <property type="entry name" value="Molybdopterin"/>
    <property type="match status" value="1"/>
</dbReference>
<dbReference type="InterPro" id="IPR006656">
    <property type="entry name" value="Mopterin_OxRdtase"/>
</dbReference>
<dbReference type="InterPro" id="IPR006657">
    <property type="entry name" value="MoPterin_dinucl-bd_dom"/>
</dbReference>
<dbReference type="SUPFAM" id="SSF53706">
    <property type="entry name" value="Formate dehydrogenase/DMSO reductase, domains 1-3"/>
    <property type="match status" value="1"/>
</dbReference>
<feature type="domain" description="4Fe-4S Mo/W bis-MGD-type" evidence="9">
    <location>
        <begin position="216"/>
        <end position="272"/>
    </location>
</feature>
<feature type="domain" description="4Fe-4S ferredoxin-type" evidence="8">
    <location>
        <begin position="138"/>
        <end position="166"/>
    </location>
</feature>
<keyword evidence="3" id="KW-0479">Metal-binding</keyword>
<dbReference type="PROSITE" id="PS00551">
    <property type="entry name" value="MOLYBDOPTERIN_PROK_1"/>
    <property type="match status" value="1"/>
</dbReference>
<evidence type="ECO:0000256" key="5">
    <source>
        <dbReference type="ARBA" id="ARBA00023004"/>
    </source>
</evidence>
<evidence type="ECO:0000313" key="11">
    <source>
        <dbReference type="EMBL" id="BDV44752.1"/>
    </source>
</evidence>
<accession>A0ABM8EQ56</accession>
<sequence>MVNLTIDGKQVTVPKDATIYDAAKSAGIKIPILCHDKKLHPFGGCRMCLVEVEQMKGRQIPACTTPVTEGMIVSTMTPEIVQARKMVLELLLLKHPIDCPVCDAAGDCDLQNLTYEYEVNANRFQDEKFQHQIDYENPLIERDMNRCVHCGKCARICDEIVSFGAYSFINRGIEAKIGTPFDGPLNCEFCGSCISVCPVGALISRPFKFKARWWSLNKVKTVCSYCGTGCNLTLGVKDDKVLTTVYDEDQGFHNGQLCTRGRFGYQFVNSASRLTTPLLRKNGKLEPVSWDEALGVISQRLVEGKAAGGSTVAGLVTPRLTNEELYLFKKLFNGAIGSDNIDHAAGYAHEALTVGAAQSVGIPASPAVIADIQDADLLLVVKTDAYETHPVLGFEINLAVKRKGVKLRIVSDKRGKLAKLPGAATYLHKPGYEIQFFNALAKVVVDEGLGAPEAAATIPGYGEFKRSLESVSLPQAAEQCGVTVDELTALARDYVAAPKALIVMPTGMGYPGHGSDLAHAVINLALVAGKIGAAGGGVLILGEKNNSQGAADLKIHPVAAGKNAAAILDGCIAGAVKTLYIAGENPVVSYPNRKQVELAIDKAEFVIVQDLFLTDTAAKADVVLPVCSFAEKEGTYTSVGKAVQRIHKAIKPIGLAKSDFEIFNQLYAALGGDKFAGPEQVFAEIAATVPCYGAIEYAALGDTGAIYAVTPKPKLIPVAGAVPNAEAGKLALVTGSALNHCGTLSLHGEGPMYVCPAGYAELNIEDAARLGVNQDELVTLKSSVGEVRLKVKVGVRLPAGMVFAPYHFAENSINNVTNGAAVQWVSVSK</sequence>
<reference evidence="11 12" key="1">
    <citation type="submission" date="2022-12" db="EMBL/GenBank/DDBJ databases">
        <title>Polyphasic characterization of Geotalea uranireducens NIT-SL11 newly isolated from a complex of sewage sludge and microbially reduced graphene oxide.</title>
        <authorList>
            <person name="Xie L."/>
            <person name="Yoshida N."/>
            <person name="Meng L."/>
        </authorList>
    </citation>
    <scope>NUCLEOTIDE SEQUENCE [LARGE SCALE GENOMIC DNA]</scope>
    <source>
        <strain evidence="11 12">NIT-SL11</strain>
    </source>
</reference>
<dbReference type="Gene3D" id="3.40.228.10">
    <property type="entry name" value="Dimethylsulfoxide Reductase, domain 2"/>
    <property type="match status" value="1"/>
</dbReference>
<dbReference type="InterPro" id="IPR001041">
    <property type="entry name" value="2Fe-2S_ferredoxin-type"/>
</dbReference>
<dbReference type="SUPFAM" id="SSF50692">
    <property type="entry name" value="ADC-like"/>
    <property type="match status" value="1"/>
</dbReference>
<evidence type="ECO:0000259" key="8">
    <source>
        <dbReference type="PROSITE" id="PS51379"/>
    </source>
</evidence>
<keyword evidence="12" id="KW-1185">Reference proteome</keyword>
<dbReference type="SMART" id="SM00926">
    <property type="entry name" value="Molybdop_Fe4S4"/>
    <property type="match status" value="1"/>
</dbReference>
<dbReference type="InterPro" id="IPR027467">
    <property type="entry name" value="MopterinOxRdtase_cofactor_BS"/>
</dbReference>
<dbReference type="Proteomes" id="UP001317705">
    <property type="component" value="Chromosome"/>
</dbReference>
<dbReference type="Pfam" id="PF22117">
    <property type="entry name" value="Fer4_Nqo3"/>
    <property type="match status" value="1"/>
</dbReference>
<dbReference type="Gene3D" id="3.10.20.740">
    <property type="match status" value="1"/>
</dbReference>
<dbReference type="EMBL" id="AP027151">
    <property type="protein sequence ID" value="BDV44752.1"/>
    <property type="molecule type" value="Genomic_DNA"/>
</dbReference>
<evidence type="ECO:0000259" key="7">
    <source>
        <dbReference type="PROSITE" id="PS51085"/>
    </source>
</evidence>
<dbReference type="InterPro" id="IPR017896">
    <property type="entry name" value="4Fe4S_Fe-S-bd"/>
</dbReference>
<dbReference type="Gene3D" id="3.40.50.740">
    <property type="match status" value="1"/>
</dbReference>
<dbReference type="PANTHER" id="PTHR43105:SF14">
    <property type="entry name" value="FORMATE DEHYDROGENASE H"/>
    <property type="match status" value="1"/>
</dbReference>
<keyword evidence="5" id="KW-0408">Iron</keyword>
<dbReference type="Pfam" id="PF04879">
    <property type="entry name" value="Molybdop_Fe4S4"/>
    <property type="match status" value="1"/>
</dbReference>
<dbReference type="Pfam" id="PF13510">
    <property type="entry name" value="Fer2_4"/>
    <property type="match status" value="1"/>
</dbReference>
<keyword evidence="2" id="KW-0001">2Fe-2S</keyword>
<feature type="domain" description="4Fe-4S ferredoxin-type" evidence="8">
    <location>
        <begin position="177"/>
        <end position="207"/>
    </location>
</feature>
<dbReference type="PANTHER" id="PTHR43105">
    <property type="entry name" value="RESPIRATORY NITRATE REDUCTASE"/>
    <property type="match status" value="1"/>
</dbReference>
<feature type="domain" description="4Fe-4S His(Cys)3-ligated-type" evidence="10">
    <location>
        <begin position="79"/>
        <end position="118"/>
    </location>
</feature>